<evidence type="ECO:0000313" key="1">
    <source>
        <dbReference type="EMBL" id="KAA6318559.1"/>
    </source>
</evidence>
<organism evidence="1 2">
    <name type="scientific">Streblomastix strix</name>
    <dbReference type="NCBI Taxonomy" id="222440"/>
    <lineage>
        <taxon>Eukaryota</taxon>
        <taxon>Metamonada</taxon>
        <taxon>Preaxostyla</taxon>
        <taxon>Oxymonadida</taxon>
        <taxon>Streblomastigidae</taxon>
        <taxon>Streblomastix</taxon>
    </lineage>
</organism>
<proteinExistence type="predicted"/>
<accession>A0A5J4QBQ3</accession>
<gene>
    <name evidence="1" type="ORF">EZS28_054928</name>
</gene>
<reference evidence="1 2" key="1">
    <citation type="submission" date="2019-03" db="EMBL/GenBank/DDBJ databases">
        <title>Single cell metagenomics reveals metabolic interactions within the superorganism composed of flagellate Streblomastix strix and complex community of Bacteroidetes bacteria on its surface.</title>
        <authorList>
            <person name="Treitli S.C."/>
            <person name="Kolisko M."/>
            <person name="Husnik F."/>
            <person name="Keeling P."/>
            <person name="Hampl V."/>
        </authorList>
    </citation>
    <scope>NUCLEOTIDE SEQUENCE [LARGE SCALE GENOMIC DNA]</scope>
    <source>
        <strain evidence="1">ST1C</strain>
    </source>
</reference>
<comment type="caution">
    <text evidence="1">The sequence shown here is derived from an EMBL/GenBank/DDBJ whole genome shotgun (WGS) entry which is preliminary data.</text>
</comment>
<protein>
    <submittedName>
        <fullName evidence="1">Uncharacterized protein</fullName>
    </submittedName>
</protein>
<dbReference type="AlphaFoldDB" id="A0A5J4QBQ3"/>
<name>A0A5J4QBQ3_9EUKA</name>
<sequence length="106" mass="12210">MCQILEKQIRCAGPMSAEEQFSLLQCDASREKQHEQSTISSQEDGRGALSDLQRKSLVLGPNDQWLKGYMGQNIDPVEQKFRERCTERQKAVFANYFKRPMKSLDP</sequence>
<feature type="non-terminal residue" evidence="1">
    <location>
        <position position="106"/>
    </location>
</feature>
<dbReference type="EMBL" id="SNRW01046196">
    <property type="protein sequence ID" value="KAA6318559.1"/>
    <property type="molecule type" value="Genomic_DNA"/>
</dbReference>
<evidence type="ECO:0000313" key="2">
    <source>
        <dbReference type="Proteomes" id="UP000324800"/>
    </source>
</evidence>
<dbReference type="Proteomes" id="UP000324800">
    <property type="component" value="Unassembled WGS sequence"/>
</dbReference>